<dbReference type="InterPro" id="IPR010640">
    <property type="entry name" value="Low_temperature_requirement_A"/>
</dbReference>
<evidence type="ECO:0000313" key="2">
    <source>
        <dbReference type="EMBL" id="PRW63599.1"/>
    </source>
</evidence>
<dbReference type="PANTHER" id="PTHR36840:SF1">
    <property type="entry name" value="BLL5714 PROTEIN"/>
    <property type="match status" value="1"/>
</dbReference>
<dbReference type="InParanoid" id="A0A2T0GWW3"/>
<reference evidence="2 3" key="1">
    <citation type="submission" date="2018-03" db="EMBL/GenBank/DDBJ databases">
        <title>Actinopolyspora mortivallis from Sahara, screening for active biomolecules.</title>
        <authorList>
            <person name="Selama O."/>
            <person name="Wellington E.M.H."/>
            <person name="Hacene H."/>
        </authorList>
    </citation>
    <scope>NUCLEOTIDE SEQUENCE [LARGE SCALE GENOMIC DNA]</scope>
    <source>
        <strain evidence="2 3">M5A</strain>
    </source>
</reference>
<comment type="caution">
    <text evidence="2">The sequence shown here is derived from an EMBL/GenBank/DDBJ whole genome shotgun (WGS) entry which is preliminary data.</text>
</comment>
<feature type="transmembrane region" description="Helical" evidence="1">
    <location>
        <begin position="282"/>
        <end position="300"/>
    </location>
</feature>
<name>A0A2T0GWW3_ACTMO</name>
<dbReference type="Proteomes" id="UP000239352">
    <property type="component" value="Unassembled WGS sequence"/>
</dbReference>
<gene>
    <name evidence="2" type="ORF">CEP50_09780</name>
</gene>
<keyword evidence="1" id="KW-0472">Membrane</keyword>
<feature type="transmembrane region" description="Helical" evidence="1">
    <location>
        <begin position="215"/>
        <end position="235"/>
    </location>
</feature>
<dbReference type="Pfam" id="PF06772">
    <property type="entry name" value="LtrA"/>
    <property type="match status" value="1"/>
</dbReference>
<feature type="transmembrane region" description="Helical" evidence="1">
    <location>
        <begin position="312"/>
        <end position="333"/>
    </location>
</feature>
<dbReference type="AlphaFoldDB" id="A0A2T0GWW3"/>
<sequence length="388" mass="40676">MAARAGSVARPLYRPMRARNPAESRGQTQLELLFDLAFSAASGFAAVRLAHMLGTGAVGTAVLGFAMVFFAIWWAWLNFAWFCSAYDTDDGLTWMVTTLLILGAATLAAGVPGAVAERDFAVITVGYAVMRLPLAAQWVRAAVGDPARRATCLRFALGMVVLQLAWFGRLALPERWMLAAFLVLALCEVAVPPWARRHGSLPTNPGHLAGRYGRFTLTVAAQVIVATVHALRLGLESPGNGPLLVVAVTTATAAVALLWLYHAVPHATVAASGGARIWEYGHYLLVGAMGAVGGAARLLAESTAAPGTQRWAALPLAVAVAVVLLSLWLFGVLPGQDRPGLAHPTCAVLVVLSALLIPSALWTAGVVVLLLLATAAVEGLGSRDDEPT</sequence>
<organism evidence="2 3">
    <name type="scientific">Actinopolyspora mortivallis</name>
    <dbReference type="NCBI Taxonomy" id="33906"/>
    <lineage>
        <taxon>Bacteria</taxon>
        <taxon>Bacillati</taxon>
        <taxon>Actinomycetota</taxon>
        <taxon>Actinomycetes</taxon>
        <taxon>Actinopolysporales</taxon>
        <taxon>Actinopolysporaceae</taxon>
        <taxon>Actinopolyspora</taxon>
    </lineage>
</organism>
<keyword evidence="3" id="KW-1185">Reference proteome</keyword>
<feature type="transmembrane region" description="Helical" evidence="1">
    <location>
        <begin position="91"/>
        <end position="114"/>
    </location>
</feature>
<dbReference type="STRING" id="1050202.GCA_000384035_03245"/>
<feature type="transmembrane region" description="Helical" evidence="1">
    <location>
        <begin position="57"/>
        <end position="79"/>
    </location>
</feature>
<proteinExistence type="predicted"/>
<dbReference type="RefSeq" id="WP_106113626.1">
    <property type="nucleotide sequence ID" value="NZ_PVSR01000012.1"/>
</dbReference>
<keyword evidence="1" id="KW-0812">Transmembrane</keyword>
<accession>A0A2T0GWW3</accession>
<evidence type="ECO:0000256" key="1">
    <source>
        <dbReference type="SAM" id="Phobius"/>
    </source>
</evidence>
<dbReference type="EMBL" id="PVSR01000012">
    <property type="protein sequence ID" value="PRW63599.1"/>
    <property type="molecule type" value="Genomic_DNA"/>
</dbReference>
<feature type="transmembrane region" description="Helical" evidence="1">
    <location>
        <begin position="345"/>
        <end position="373"/>
    </location>
</feature>
<protein>
    <submittedName>
        <fullName evidence="2">Low temperature requirement protein A</fullName>
    </submittedName>
</protein>
<feature type="transmembrane region" description="Helical" evidence="1">
    <location>
        <begin position="151"/>
        <end position="170"/>
    </location>
</feature>
<keyword evidence="1" id="KW-1133">Transmembrane helix</keyword>
<dbReference type="PANTHER" id="PTHR36840">
    <property type="entry name" value="BLL5714 PROTEIN"/>
    <property type="match status" value="1"/>
</dbReference>
<feature type="transmembrane region" description="Helical" evidence="1">
    <location>
        <begin position="241"/>
        <end position="261"/>
    </location>
</feature>
<evidence type="ECO:0000313" key="3">
    <source>
        <dbReference type="Proteomes" id="UP000239352"/>
    </source>
</evidence>